<feature type="region of interest" description="Disordered" evidence="1">
    <location>
        <begin position="1"/>
        <end position="35"/>
    </location>
</feature>
<accession>A0A8C3XIP3</accession>
<keyword evidence="4" id="KW-1185">Reference proteome</keyword>
<organism evidence="3 4">
    <name type="scientific">Chelydra serpentina</name>
    <name type="common">Snapping turtle</name>
    <name type="synonym">Testudo serpentina</name>
    <dbReference type="NCBI Taxonomy" id="8475"/>
    <lineage>
        <taxon>Eukaryota</taxon>
        <taxon>Metazoa</taxon>
        <taxon>Chordata</taxon>
        <taxon>Craniata</taxon>
        <taxon>Vertebrata</taxon>
        <taxon>Euteleostomi</taxon>
        <taxon>Archelosauria</taxon>
        <taxon>Testudinata</taxon>
        <taxon>Testudines</taxon>
        <taxon>Cryptodira</taxon>
        <taxon>Durocryptodira</taxon>
        <taxon>Americhelydia</taxon>
        <taxon>Chelydroidea</taxon>
        <taxon>Chelydridae</taxon>
        <taxon>Chelydra</taxon>
    </lineage>
</organism>
<reference evidence="3" key="2">
    <citation type="submission" date="2025-09" db="UniProtKB">
        <authorList>
            <consortium name="Ensembl"/>
        </authorList>
    </citation>
    <scope>IDENTIFICATION</scope>
</reference>
<reference evidence="3" key="1">
    <citation type="submission" date="2025-08" db="UniProtKB">
        <authorList>
            <consortium name="Ensembl"/>
        </authorList>
    </citation>
    <scope>IDENTIFICATION</scope>
</reference>
<dbReference type="AlphaFoldDB" id="A0A8C3XIP3"/>
<protein>
    <submittedName>
        <fullName evidence="3">Testis expressed 36</fullName>
    </submittedName>
</protein>
<evidence type="ECO:0000313" key="4">
    <source>
        <dbReference type="Proteomes" id="UP000694403"/>
    </source>
</evidence>
<dbReference type="InterPro" id="IPR029369">
    <property type="entry name" value="HDNR"/>
</dbReference>
<dbReference type="Pfam" id="PF15115">
    <property type="entry name" value="HDNR"/>
    <property type="match status" value="1"/>
</dbReference>
<evidence type="ECO:0000313" key="3">
    <source>
        <dbReference type="Ensembl" id="ENSCSRP00000002160.1"/>
    </source>
</evidence>
<evidence type="ECO:0000259" key="2">
    <source>
        <dbReference type="Pfam" id="PF15115"/>
    </source>
</evidence>
<dbReference type="PANTHER" id="PTHR35440:SF1">
    <property type="entry name" value="TESTIS-EXPRESSED PROTEIN 36"/>
    <property type="match status" value="1"/>
</dbReference>
<feature type="domain" description="Domain of unknown function with conserved HDNR motif" evidence="2">
    <location>
        <begin position="36"/>
        <end position="170"/>
    </location>
</feature>
<sequence>MAGEGKLWPASRIQPVTAPGSGRHHVPPAPGGGEGRFPHLGLFHSQPESITDCMLKQVQNPEEVQYIEQRLPLVYKIREQAVKNHFPFSTHDNRNCLQNVGEYFDFNLGRKKVEPERRQQNSQNFCLWAHEYIPSSHDGFTIYQTSFIGDQDTRRPFCRRYPKQHLERCYIYKSIPENEKHM</sequence>
<dbReference type="Proteomes" id="UP000694403">
    <property type="component" value="Unplaced"/>
</dbReference>
<dbReference type="Ensembl" id="ENSCSRT00000002224.1">
    <property type="protein sequence ID" value="ENSCSRP00000002160.1"/>
    <property type="gene ID" value="ENSCSRG00000001674.1"/>
</dbReference>
<name>A0A8C3XIP3_CHESE</name>
<evidence type="ECO:0000256" key="1">
    <source>
        <dbReference type="SAM" id="MobiDB-lite"/>
    </source>
</evidence>
<dbReference type="PANTHER" id="PTHR35440">
    <property type="entry name" value="TESTIS-EXPRESSED PROTEIN 36"/>
    <property type="match status" value="1"/>
</dbReference>
<proteinExistence type="predicted"/>